<dbReference type="Proteomes" id="UP000186098">
    <property type="component" value="Unassembled WGS sequence"/>
</dbReference>
<evidence type="ECO:0000313" key="2">
    <source>
        <dbReference type="Proteomes" id="UP000186098"/>
    </source>
</evidence>
<name>A0A1N7N1F6_9RHOB</name>
<dbReference type="STRING" id="407234.SAMN05421795_11341"/>
<accession>A0A1N7N1F6</accession>
<sequence>MMPGSITGIYSYIQWPRIWHQEYPFSLVRAEVVSGMFFINWYHGLKMILYCCEMKDHVYSMT</sequence>
<dbReference type="AlphaFoldDB" id="A0A1N7N1F6"/>
<proteinExistence type="predicted"/>
<dbReference type="EMBL" id="FTOM01000013">
    <property type="protein sequence ID" value="SIS92172.1"/>
    <property type="molecule type" value="Genomic_DNA"/>
</dbReference>
<organism evidence="1 2">
    <name type="scientific">Phaeovulum vinaykumarii</name>
    <dbReference type="NCBI Taxonomy" id="407234"/>
    <lineage>
        <taxon>Bacteria</taxon>
        <taxon>Pseudomonadati</taxon>
        <taxon>Pseudomonadota</taxon>
        <taxon>Alphaproteobacteria</taxon>
        <taxon>Rhodobacterales</taxon>
        <taxon>Paracoccaceae</taxon>
        <taxon>Phaeovulum</taxon>
    </lineage>
</organism>
<protein>
    <submittedName>
        <fullName evidence="1">Uncharacterized protein</fullName>
    </submittedName>
</protein>
<reference evidence="2" key="1">
    <citation type="submission" date="2017-01" db="EMBL/GenBank/DDBJ databases">
        <authorList>
            <person name="Varghese N."/>
            <person name="Submissions S."/>
        </authorList>
    </citation>
    <scope>NUCLEOTIDE SEQUENCE [LARGE SCALE GENOMIC DNA]</scope>
    <source>
        <strain evidence="2">DSM 18714</strain>
    </source>
</reference>
<keyword evidence="2" id="KW-1185">Reference proteome</keyword>
<gene>
    <name evidence="1" type="ORF">SAMN05421795_11341</name>
</gene>
<evidence type="ECO:0000313" key="1">
    <source>
        <dbReference type="EMBL" id="SIS92172.1"/>
    </source>
</evidence>